<sequence>MLRITVVTSEADMDTAQLGRARWHIPLVRRPRLHLDPKGRFQCRYCTYRSDYRTNVVAHERTHTGERPFHCTLCSRSFTQKGNLHHHMQSHTKPQPHVCPVCNQSFSDEFNLNQHLQSHSQPLV</sequence>
<organism evidence="1 2">
    <name type="scientific">Ixodes persulcatus</name>
    <name type="common">Taiga tick</name>
    <dbReference type="NCBI Taxonomy" id="34615"/>
    <lineage>
        <taxon>Eukaryota</taxon>
        <taxon>Metazoa</taxon>
        <taxon>Ecdysozoa</taxon>
        <taxon>Arthropoda</taxon>
        <taxon>Chelicerata</taxon>
        <taxon>Arachnida</taxon>
        <taxon>Acari</taxon>
        <taxon>Parasitiformes</taxon>
        <taxon>Ixodida</taxon>
        <taxon>Ixodoidea</taxon>
        <taxon>Ixodidae</taxon>
        <taxon>Ixodinae</taxon>
        <taxon>Ixodes</taxon>
    </lineage>
</organism>
<evidence type="ECO:0000313" key="2">
    <source>
        <dbReference type="Proteomes" id="UP000805193"/>
    </source>
</evidence>
<comment type="caution">
    <text evidence="1">The sequence shown here is derived from an EMBL/GenBank/DDBJ whole genome shotgun (WGS) entry which is preliminary data.</text>
</comment>
<name>A0AC60NVR8_IXOPE</name>
<proteinExistence type="predicted"/>
<dbReference type="EMBL" id="JABSTQ010011451">
    <property type="protein sequence ID" value="KAG0411229.1"/>
    <property type="molecule type" value="Genomic_DNA"/>
</dbReference>
<accession>A0AC60NVR8</accession>
<reference evidence="1 2" key="1">
    <citation type="journal article" date="2020" name="Cell">
        <title>Large-Scale Comparative Analyses of Tick Genomes Elucidate Their Genetic Diversity and Vector Capacities.</title>
        <authorList>
            <consortium name="Tick Genome and Microbiome Consortium (TIGMIC)"/>
            <person name="Jia N."/>
            <person name="Wang J."/>
            <person name="Shi W."/>
            <person name="Du L."/>
            <person name="Sun Y."/>
            <person name="Zhan W."/>
            <person name="Jiang J.F."/>
            <person name="Wang Q."/>
            <person name="Zhang B."/>
            <person name="Ji P."/>
            <person name="Bell-Sakyi L."/>
            <person name="Cui X.M."/>
            <person name="Yuan T.T."/>
            <person name="Jiang B.G."/>
            <person name="Yang W.F."/>
            <person name="Lam T.T."/>
            <person name="Chang Q.C."/>
            <person name="Ding S.J."/>
            <person name="Wang X.J."/>
            <person name="Zhu J.G."/>
            <person name="Ruan X.D."/>
            <person name="Zhao L."/>
            <person name="Wei J.T."/>
            <person name="Ye R.Z."/>
            <person name="Que T.C."/>
            <person name="Du C.H."/>
            <person name="Zhou Y.H."/>
            <person name="Cheng J.X."/>
            <person name="Dai P.F."/>
            <person name="Guo W.B."/>
            <person name="Han X.H."/>
            <person name="Huang E.J."/>
            <person name="Li L.F."/>
            <person name="Wei W."/>
            <person name="Gao Y.C."/>
            <person name="Liu J.Z."/>
            <person name="Shao H.Z."/>
            <person name="Wang X."/>
            <person name="Wang C.C."/>
            <person name="Yang T.C."/>
            <person name="Huo Q.B."/>
            <person name="Li W."/>
            <person name="Chen H.Y."/>
            <person name="Chen S.E."/>
            <person name="Zhou L.G."/>
            <person name="Ni X.B."/>
            <person name="Tian J.H."/>
            <person name="Sheng Y."/>
            <person name="Liu T."/>
            <person name="Pan Y.S."/>
            <person name="Xia L.Y."/>
            <person name="Li J."/>
            <person name="Zhao F."/>
            <person name="Cao W.C."/>
        </authorList>
    </citation>
    <scope>NUCLEOTIDE SEQUENCE [LARGE SCALE GENOMIC DNA]</scope>
    <source>
        <strain evidence="1">Iper-2018</strain>
    </source>
</reference>
<dbReference type="Proteomes" id="UP000805193">
    <property type="component" value="Unassembled WGS sequence"/>
</dbReference>
<protein>
    <submittedName>
        <fullName evidence="1">Uncharacterized protein</fullName>
    </submittedName>
</protein>
<gene>
    <name evidence="1" type="ORF">HPB47_011660</name>
</gene>
<keyword evidence="2" id="KW-1185">Reference proteome</keyword>
<evidence type="ECO:0000313" key="1">
    <source>
        <dbReference type="EMBL" id="KAG0411229.1"/>
    </source>
</evidence>